<dbReference type="PANTHER" id="PTHR46696:SF3">
    <property type="entry name" value="PULCHERRIMINIC ACID SYNTHASE"/>
    <property type="match status" value="1"/>
</dbReference>
<dbReference type="InterPro" id="IPR002397">
    <property type="entry name" value="Cyt_P450_B"/>
</dbReference>
<dbReference type="InterPro" id="IPR017972">
    <property type="entry name" value="Cyt_P450_CS"/>
</dbReference>
<organism evidence="3 4">
    <name type="scientific">Micromonospora fulviviridis</name>
    <dbReference type="NCBI Taxonomy" id="47860"/>
    <lineage>
        <taxon>Bacteria</taxon>
        <taxon>Bacillati</taxon>
        <taxon>Actinomycetota</taxon>
        <taxon>Actinomycetes</taxon>
        <taxon>Micromonosporales</taxon>
        <taxon>Micromonosporaceae</taxon>
        <taxon>Micromonospora</taxon>
    </lineage>
</organism>
<sequence length="425" mass="46585">MVFTDTDAVFDFNPMIAPHRQDPHLFYRAARERPISLSPSIGAYMVSRCADIRAVLDDPTTFSSAAAVPLMYDNPPEVVEVLKAGNVPETTAVVNEDEPGHRQMRALFDAAVRGARVRAMLPLMHRRAGELIDGFTGATADLVSEYAIPYVQAIISAVIGFPPEDTEQIQVWTDDVTTLWNPLAPLEDRVASARRMGDYTRYLQDLIDDRKADPRDDMISVLVHGANGFPGVSDDYVHNIVRGAARVAGFDTTRDAITATVLVALQNPAVRAGIIDDPARTIPKVTEEVQRRDAPHRGLFRIATREVELGGTVLAKGSLLLLLFGSANRDETVFPDPDAVDLSRPNVHDHLAFGTGLHACPGAPLARAEIRVALQTLFGRLPGLRLADGYTPTYVASYFFRGLESLYVSTHDRLVQSRGLSHRTI</sequence>
<dbReference type="Proteomes" id="UP001550348">
    <property type="component" value="Unassembled WGS sequence"/>
</dbReference>
<evidence type="ECO:0000313" key="4">
    <source>
        <dbReference type="Proteomes" id="UP001550348"/>
    </source>
</evidence>
<protein>
    <submittedName>
        <fullName evidence="3">Cytochrome P450</fullName>
    </submittedName>
</protein>
<evidence type="ECO:0000256" key="2">
    <source>
        <dbReference type="RuleBase" id="RU000461"/>
    </source>
</evidence>
<dbReference type="Gene3D" id="1.10.630.10">
    <property type="entry name" value="Cytochrome P450"/>
    <property type="match status" value="1"/>
</dbReference>
<reference evidence="3 4" key="1">
    <citation type="submission" date="2024-06" db="EMBL/GenBank/DDBJ databases">
        <title>The Natural Products Discovery Center: Release of the First 8490 Sequenced Strains for Exploring Actinobacteria Biosynthetic Diversity.</title>
        <authorList>
            <person name="Kalkreuter E."/>
            <person name="Kautsar S.A."/>
            <person name="Yang D."/>
            <person name="Bader C.D."/>
            <person name="Teijaro C.N."/>
            <person name="Fluegel L."/>
            <person name="Davis C.M."/>
            <person name="Simpson J.R."/>
            <person name="Lauterbach L."/>
            <person name="Steele A.D."/>
            <person name="Gui C."/>
            <person name="Meng S."/>
            <person name="Li G."/>
            <person name="Viehrig K."/>
            <person name="Ye F."/>
            <person name="Su P."/>
            <person name="Kiefer A.F."/>
            <person name="Nichols A."/>
            <person name="Cepeda A.J."/>
            <person name="Yan W."/>
            <person name="Fan B."/>
            <person name="Jiang Y."/>
            <person name="Adhikari A."/>
            <person name="Zheng C.-J."/>
            <person name="Schuster L."/>
            <person name="Cowan T.M."/>
            <person name="Smanski M.J."/>
            <person name="Chevrette M.G."/>
            <person name="De Carvalho L.P.S."/>
            <person name="Shen B."/>
        </authorList>
    </citation>
    <scope>NUCLEOTIDE SEQUENCE [LARGE SCALE GENOMIC DNA]</scope>
    <source>
        <strain evidence="3 4">NPDC006286</strain>
    </source>
</reference>
<name>A0ABV2VUV3_9ACTN</name>
<evidence type="ECO:0000256" key="1">
    <source>
        <dbReference type="ARBA" id="ARBA00010617"/>
    </source>
</evidence>
<proteinExistence type="inferred from homology"/>
<keyword evidence="4" id="KW-1185">Reference proteome</keyword>
<keyword evidence="2" id="KW-0479">Metal-binding</keyword>
<dbReference type="RefSeq" id="WP_355668063.1">
    <property type="nucleotide sequence ID" value="NZ_JBEXRX010000200.1"/>
</dbReference>
<dbReference type="InterPro" id="IPR001128">
    <property type="entry name" value="Cyt_P450"/>
</dbReference>
<dbReference type="InterPro" id="IPR036396">
    <property type="entry name" value="Cyt_P450_sf"/>
</dbReference>
<keyword evidence="2" id="KW-0503">Monooxygenase</keyword>
<dbReference type="PANTHER" id="PTHR46696">
    <property type="entry name" value="P450, PUTATIVE (EUROFUNG)-RELATED"/>
    <property type="match status" value="1"/>
</dbReference>
<dbReference type="Pfam" id="PF00067">
    <property type="entry name" value="p450"/>
    <property type="match status" value="1"/>
</dbReference>
<accession>A0ABV2VUV3</accession>
<keyword evidence="2" id="KW-0408">Iron</keyword>
<gene>
    <name evidence="3" type="ORF">ABZ071_32700</name>
</gene>
<dbReference type="SUPFAM" id="SSF48264">
    <property type="entry name" value="Cytochrome P450"/>
    <property type="match status" value="1"/>
</dbReference>
<dbReference type="PROSITE" id="PS00086">
    <property type="entry name" value="CYTOCHROME_P450"/>
    <property type="match status" value="1"/>
</dbReference>
<evidence type="ECO:0000313" key="3">
    <source>
        <dbReference type="EMBL" id="MEU0156558.1"/>
    </source>
</evidence>
<dbReference type="PRINTS" id="PR00359">
    <property type="entry name" value="BP450"/>
</dbReference>
<keyword evidence="2" id="KW-0560">Oxidoreductase</keyword>
<dbReference type="EMBL" id="JBEXRX010000200">
    <property type="protein sequence ID" value="MEU0156558.1"/>
    <property type="molecule type" value="Genomic_DNA"/>
</dbReference>
<comment type="similarity">
    <text evidence="1 2">Belongs to the cytochrome P450 family.</text>
</comment>
<keyword evidence="2" id="KW-0349">Heme</keyword>
<comment type="caution">
    <text evidence="3">The sequence shown here is derived from an EMBL/GenBank/DDBJ whole genome shotgun (WGS) entry which is preliminary data.</text>
</comment>